<feature type="compositionally biased region" description="Basic and acidic residues" evidence="1">
    <location>
        <begin position="496"/>
        <end position="510"/>
    </location>
</feature>
<name>A0A812X1F6_9DINO</name>
<dbReference type="EMBL" id="CAJNJA010035086">
    <property type="protein sequence ID" value="CAE7702484.1"/>
    <property type="molecule type" value="Genomic_DNA"/>
</dbReference>
<feature type="region of interest" description="Disordered" evidence="1">
    <location>
        <begin position="334"/>
        <end position="370"/>
    </location>
</feature>
<feature type="compositionally biased region" description="Basic and acidic residues" evidence="1">
    <location>
        <begin position="558"/>
        <end position="567"/>
    </location>
</feature>
<accession>A0A812X1F6</accession>
<feature type="region of interest" description="Disordered" evidence="1">
    <location>
        <begin position="403"/>
        <end position="586"/>
    </location>
</feature>
<gene>
    <name evidence="2" type="ORF">SNEC2469_LOCUS20234</name>
</gene>
<dbReference type="OrthoDB" id="423672at2759"/>
<proteinExistence type="predicted"/>
<protein>
    <submittedName>
        <fullName evidence="2">Uncharacterized protein</fullName>
    </submittedName>
</protein>
<feature type="compositionally biased region" description="Basic residues" evidence="1">
    <location>
        <begin position="416"/>
        <end position="432"/>
    </location>
</feature>
<organism evidence="2 3">
    <name type="scientific">Symbiodinium necroappetens</name>
    <dbReference type="NCBI Taxonomy" id="1628268"/>
    <lineage>
        <taxon>Eukaryota</taxon>
        <taxon>Sar</taxon>
        <taxon>Alveolata</taxon>
        <taxon>Dinophyceae</taxon>
        <taxon>Suessiales</taxon>
        <taxon>Symbiodiniaceae</taxon>
        <taxon>Symbiodinium</taxon>
    </lineage>
</organism>
<evidence type="ECO:0000256" key="1">
    <source>
        <dbReference type="SAM" id="MobiDB-lite"/>
    </source>
</evidence>
<dbReference type="Proteomes" id="UP000601435">
    <property type="component" value="Unassembled WGS sequence"/>
</dbReference>
<evidence type="ECO:0000313" key="2">
    <source>
        <dbReference type="EMBL" id="CAE7702484.1"/>
    </source>
</evidence>
<feature type="region of interest" description="Disordered" evidence="1">
    <location>
        <begin position="252"/>
        <end position="271"/>
    </location>
</feature>
<feature type="compositionally biased region" description="Basic and acidic residues" evidence="1">
    <location>
        <begin position="467"/>
        <end position="482"/>
    </location>
</feature>
<comment type="caution">
    <text evidence="2">The sequence shown here is derived from an EMBL/GenBank/DDBJ whole genome shotgun (WGS) entry which is preliminary data.</text>
</comment>
<evidence type="ECO:0000313" key="3">
    <source>
        <dbReference type="Proteomes" id="UP000601435"/>
    </source>
</evidence>
<feature type="compositionally biased region" description="Basic and acidic residues" evidence="1">
    <location>
        <begin position="521"/>
        <end position="531"/>
    </location>
</feature>
<keyword evidence="3" id="KW-1185">Reference proteome</keyword>
<feature type="region of interest" description="Disordered" evidence="1">
    <location>
        <begin position="1"/>
        <end position="82"/>
    </location>
</feature>
<reference evidence="2" key="1">
    <citation type="submission" date="2021-02" db="EMBL/GenBank/DDBJ databases">
        <authorList>
            <person name="Dougan E. K."/>
            <person name="Rhodes N."/>
            <person name="Thang M."/>
            <person name="Chan C."/>
        </authorList>
    </citation>
    <scope>NUCLEOTIDE SEQUENCE</scope>
</reference>
<sequence length="586" mass="62666">MPTMLSPGGKDPGVAAATAGGEKQLPRRAMPSEDADELVQEELRKNMNATTNSKDTGPILARPVTDTIKPRNQVPRPPGRVWQETEAATKFWTNKIDPTFTRSGVNNVEKEKTSSVRDSPTKGAEEPALTKLWADNANSPPMKSRADTITSGTVTTLIRQNGVPNMLSQLGQDFEGADKGKPQHVDFLADMIKGGKNSVCAKPGVSADHEAVLGCPFYKGLELAIRSQIGQETVATARGIAKSSVDISIAGKAKQNPSHDKPRPAVSTIESDQLKDLAKNGSSKCAKLDAKSETPVREHLMTESAEPARAKLLKSIGRSGVANCITGTARFSRAEDLSGRDTSGPATPSAEAGNPAFAHDRGDGTGPCTPPTAELQWIPDARASTRGMSTWLNWCKGDVESTLAGSDAGDADSRHRQLLKGKKKPECKKSTTKRASPVLAKDCEGNADPDPAPDSTRTGAPSLARLCKNEKNPVPRFSETDRNGPSLETLTTERLLASREEPCDDKRTPSRPEPNAISTASKHEQLRRNAEISRQARFGTKGISPGQVLPDNGAELPARAEDLKGKGEPSFARFKTEATEPQQENV</sequence>
<feature type="compositionally biased region" description="Basic and acidic residues" evidence="1">
    <location>
        <begin position="286"/>
        <end position="303"/>
    </location>
</feature>
<dbReference type="AlphaFoldDB" id="A0A812X1F6"/>
<feature type="region of interest" description="Disordered" evidence="1">
    <location>
        <begin position="280"/>
        <end position="303"/>
    </location>
</feature>